<dbReference type="AlphaFoldDB" id="A0AAX3M4G1"/>
<dbReference type="PANTHER" id="PTHR38433">
    <property type="match status" value="1"/>
</dbReference>
<feature type="compositionally biased region" description="Basic and acidic residues" evidence="1">
    <location>
        <begin position="121"/>
        <end position="133"/>
    </location>
</feature>
<evidence type="ECO:0000256" key="1">
    <source>
        <dbReference type="SAM" id="MobiDB-lite"/>
    </source>
</evidence>
<keyword evidence="3" id="KW-1185">Reference proteome</keyword>
<organism evidence="2 3">
    <name type="scientific">Paenibacillus kyungheensis</name>
    <dbReference type="NCBI Taxonomy" id="1452732"/>
    <lineage>
        <taxon>Bacteria</taxon>
        <taxon>Bacillati</taxon>
        <taxon>Bacillota</taxon>
        <taxon>Bacilli</taxon>
        <taxon>Bacillales</taxon>
        <taxon>Paenibacillaceae</taxon>
        <taxon>Paenibacillus</taxon>
    </lineage>
</organism>
<dbReference type="Proteomes" id="UP001220509">
    <property type="component" value="Chromosome"/>
</dbReference>
<accession>A0AAX3M4G1</accession>
<evidence type="ECO:0000313" key="2">
    <source>
        <dbReference type="EMBL" id="WCT56805.1"/>
    </source>
</evidence>
<dbReference type="Pfam" id="PF07849">
    <property type="entry name" value="DUF1641"/>
    <property type="match status" value="1"/>
</dbReference>
<reference evidence="2 3" key="1">
    <citation type="submission" date="2023-02" db="EMBL/GenBank/DDBJ databases">
        <title>Genome sequence of Paenibacillus kyungheensis KACC 18744.</title>
        <authorList>
            <person name="Kim S."/>
            <person name="Heo J."/>
            <person name="Kwon S.-W."/>
        </authorList>
    </citation>
    <scope>NUCLEOTIDE SEQUENCE [LARGE SCALE GENOMIC DNA]</scope>
    <source>
        <strain evidence="2 3">KACC 18744</strain>
    </source>
</reference>
<feature type="region of interest" description="Disordered" evidence="1">
    <location>
        <begin position="121"/>
        <end position="150"/>
    </location>
</feature>
<dbReference type="EMBL" id="CP117416">
    <property type="protein sequence ID" value="WCT56805.1"/>
    <property type="molecule type" value="Genomic_DNA"/>
</dbReference>
<sequence>MARPIKQIERHIPTEAELQAQSLGLLIKALTDNTESILKMLEIVKELDRAGVLDIADAALKNRIPISAIGIDMIEGMNLPPLIKNAFTLIQVLGKLDPKELEKLIKALGAGLDHLGDLHSDSSQKLYENDKPSKVGKKNSHADDHPPGMIGLLGMMRDPDVRSSLSVGLQFLKAMGGELSKKEPPQSSQ</sequence>
<dbReference type="KEGG" id="pka:PQ456_04575"/>
<proteinExistence type="predicted"/>
<dbReference type="PANTHER" id="PTHR38433:SF1">
    <property type="entry name" value="DUF1641 DOMAIN-CONTAINING PROTEIN"/>
    <property type="match status" value="1"/>
</dbReference>
<name>A0AAX3M4G1_9BACL</name>
<evidence type="ECO:0000313" key="3">
    <source>
        <dbReference type="Proteomes" id="UP001220509"/>
    </source>
</evidence>
<dbReference type="InterPro" id="IPR012440">
    <property type="entry name" value="DUF1641"/>
</dbReference>
<gene>
    <name evidence="2" type="ORF">PQ456_04575</name>
</gene>
<dbReference type="RefSeq" id="WP_273615074.1">
    <property type="nucleotide sequence ID" value="NZ_CP117416.1"/>
</dbReference>
<protein>
    <submittedName>
        <fullName evidence="2">DUF1641 domain-containing protein</fullName>
    </submittedName>
</protein>